<sequence>MTVYHHQKLVTRAMLDCFRRDIHSGHPVFANHAIKVLKECVEGKKDFDCEATRLNAINLYGAVTSQR</sequence>
<dbReference type="Proteomes" id="UP001497493">
    <property type="component" value="Chromosome"/>
</dbReference>
<accession>A0ABP1CB06</accession>
<evidence type="ECO:0000313" key="1">
    <source>
        <dbReference type="EMBL" id="CAL1241442.1"/>
    </source>
</evidence>
<gene>
    <name evidence="1" type="ORF">MECH1_V1_2666</name>
</gene>
<name>A0ABP1CB06_9GAMM</name>
<proteinExistence type="predicted"/>
<protein>
    <submittedName>
        <fullName evidence="1">Uncharacterized protein</fullName>
    </submittedName>
</protein>
<keyword evidence="2" id="KW-1185">Reference proteome</keyword>
<dbReference type="RefSeq" id="WP_348757961.1">
    <property type="nucleotide sequence ID" value="NZ_OZ026884.1"/>
</dbReference>
<evidence type="ECO:0000313" key="2">
    <source>
        <dbReference type="Proteomes" id="UP001497493"/>
    </source>
</evidence>
<dbReference type="EMBL" id="OZ026884">
    <property type="protein sequence ID" value="CAL1241442.1"/>
    <property type="molecule type" value="Genomic_DNA"/>
</dbReference>
<reference evidence="1 2" key="1">
    <citation type="submission" date="2024-04" db="EMBL/GenBank/DDBJ databases">
        <authorList>
            <person name="Cremers G."/>
        </authorList>
    </citation>
    <scope>NUCLEOTIDE SEQUENCE [LARGE SCALE GENOMIC DNA]</scope>
    <source>
        <strain evidence="1">MeCH1-AG</strain>
    </source>
</reference>
<organism evidence="1 2">
    <name type="scientific">Candidatus Methylocalor cossyra</name>
    <dbReference type="NCBI Taxonomy" id="3108543"/>
    <lineage>
        <taxon>Bacteria</taxon>
        <taxon>Pseudomonadati</taxon>
        <taxon>Pseudomonadota</taxon>
        <taxon>Gammaproteobacteria</taxon>
        <taxon>Methylococcales</taxon>
        <taxon>Methylococcaceae</taxon>
        <taxon>Candidatus Methylocalor</taxon>
    </lineage>
</organism>